<dbReference type="STRING" id="1664694.A0A0N0NJL6"/>
<dbReference type="PANTHER" id="PTHR11709">
    <property type="entry name" value="MULTI-COPPER OXIDASE"/>
    <property type="match status" value="1"/>
</dbReference>
<name>A0A0N0NJL6_9EURO</name>
<evidence type="ECO:0000256" key="5">
    <source>
        <dbReference type="ARBA" id="ARBA00023008"/>
    </source>
</evidence>
<evidence type="ECO:0000259" key="9">
    <source>
        <dbReference type="Pfam" id="PF00394"/>
    </source>
</evidence>
<evidence type="ECO:0000259" key="10">
    <source>
        <dbReference type="Pfam" id="PF07731"/>
    </source>
</evidence>
<evidence type="ECO:0000256" key="3">
    <source>
        <dbReference type="ARBA" id="ARBA00022737"/>
    </source>
</evidence>
<dbReference type="FunFam" id="2.60.40.420:FF:000038">
    <property type="entry name" value="Extracellular dihydrogeodin oxidase/laccase"/>
    <property type="match status" value="1"/>
</dbReference>
<dbReference type="GO" id="GO:0016491">
    <property type="term" value="F:oxidoreductase activity"/>
    <property type="evidence" value="ECO:0007669"/>
    <property type="project" value="UniProtKB-KW"/>
</dbReference>
<dbReference type="Pfam" id="PF00394">
    <property type="entry name" value="Cu-oxidase"/>
    <property type="match status" value="1"/>
</dbReference>
<organism evidence="12 13">
    <name type="scientific">Cyphellophora attinorum</name>
    <dbReference type="NCBI Taxonomy" id="1664694"/>
    <lineage>
        <taxon>Eukaryota</taxon>
        <taxon>Fungi</taxon>
        <taxon>Dikarya</taxon>
        <taxon>Ascomycota</taxon>
        <taxon>Pezizomycotina</taxon>
        <taxon>Eurotiomycetes</taxon>
        <taxon>Chaetothyriomycetidae</taxon>
        <taxon>Chaetothyriales</taxon>
        <taxon>Cyphellophoraceae</taxon>
        <taxon>Cyphellophora</taxon>
    </lineage>
</organism>
<dbReference type="InterPro" id="IPR033138">
    <property type="entry name" value="Cu_oxidase_CS"/>
</dbReference>
<dbReference type="InterPro" id="IPR045087">
    <property type="entry name" value="Cu-oxidase_fam"/>
</dbReference>
<protein>
    <submittedName>
        <fullName evidence="12">Laccase-2</fullName>
    </submittedName>
</protein>
<proteinExistence type="inferred from homology"/>
<evidence type="ECO:0000256" key="6">
    <source>
        <dbReference type="ARBA" id="ARBA00023180"/>
    </source>
</evidence>
<evidence type="ECO:0000256" key="8">
    <source>
        <dbReference type="SAM" id="SignalP"/>
    </source>
</evidence>
<dbReference type="InterPro" id="IPR011707">
    <property type="entry name" value="Cu-oxidase-like_N"/>
</dbReference>
<feature type="signal peptide" evidence="8">
    <location>
        <begin position="1"/>
        <end position="18"/>
    </location>
</feature>
<dbReference type="InterPro" id="IPR001117">
    <property type="entry name" value="Cu-oxidase_2nd"/>
</dbReference>
<dbReference type="InterPro" id="IPR008972">
    <property type="entry name" value="Cupredoxin"/>
</dbReference>
<dbReference type="PROSITE" id="PS00079">
    <property type="entry name" value="MULTICOPPER_OXIDASE1"/>
    <property type="match status" value="1"/>
</dbReference>
<evidence type="ECO:0000256" key="7">
    <source>
        <dbReference type="SAM" id="MobiDB-lite"/>
    </source>
</evidence>
<dbReference type="SUPFAM" id="SSF49503">
    <property type="entry name" value="Cupredoxins"/>
    <property type="match status" value="3"/>
</dbReference>
<comment type="caution">
    <text evidence="12">The sequence shown here is derived from an EMBL/GenBank/DDBJ whole genome shotgun (WGS) entry which is preliminary data.</text>
</comment>
<dbReference type="CDD" id="cd13880">
    <property type="entry name" value="CuRO_2_MaLCC_like"/>
    <property type="match status" value="1"/>
</dbReference>
<dbReference type="CDD" id="cd13854">
    <property type="entry name" value="CuRO_1_MaLCC_like"/>
    <property type="match status" value="1"/>
</dbReference>
<keyword evidence="4" id="KW-0560">Oxidoreductase</keyword>
<keyword evidence="2" id="KW-0479">Metal-binding</keyword>
<dbReference type="EMBL" id="LFJN01000026">
    <property type="protein sequence ID" value="KPI37111.1"/>
    <property type="molecule type" value="Genomic_DNA"/>
</dbReference>
<keyword evidence="13" id="KW-1185">Reference proteome</keyword>
<dbReference type="Pfam" id="PF07732">
    <property type="entry name" value="Cu-oxidase_3"/>
    <property type="match status" value="1"/>
</dbReference>
<dbReference type="GeneID" id="28735595"/>
<feature type="chain" id="PRO_5005856692" evidence="8">
    <location>
        <begin position="19"/>
        <end position="650"/>
    </location>
</feature>
<sequence length="650" mass="71224">MARSIIALFCALLSVVTATGEVPERPIADVHDLLFPPDFKANPITPESLVWQKPWLSQEDTNGKSLLGTLDAPKLHSYVGSKEFGSGKAGVRGSSKLAQPPWGSKAANGAVDPNDVPVTNQTRSYYLIAERGVKAPDGVSRNVMLLNGSYPGPTIEANWGDTIEVTIENRITGPEEGISLHWHGILHKGAPWEDGVPGVSQYPVAPGETFTYSFTADLYGTSWYHSHYSAQYADGLYGAMIIHGPNHVEYDEDLGPVLLSDTYFRDYWDLLEDILGTNLTKLSSALFSDNNLIQGKGTYDCSLTTLPCARNGGYAKFHFESGKTYRMRLINSGADTMQHFSIDDHTMTVIANDFVPVVPYETNTVALGIGQRTDILVTANSSLPAVWMRSTVSACSLAHQPNGLAVIYYDDTDTTSEPASTAWPPRADPCANDALDLTVPLFPMPAPLTPDRTITIDVNTTVNATGNLVWTMNESTFRVNFNDPVMYRAIANDPNYTYPDSWNIYPIGTSSSSQPETVRIIVNNYSPHGHPMHMHGHNYFVLSEGAGLWDENSITRPSNPQRRDTQMLLPADKDTKVPSHMVLQIQADNAGVWPFHCHIAWHVSGGLYVNLLENQGELVKMGMPKHMTALQGPWDAFTGEGPINVIDSGL</sequence>
<dbReference type="PROSITE" id="PS00080">
    <property type="entry name" value="MULTICOPPER_OXIDASE2"/>
    <property type="match status" value="1"/>
</dbReference>
<feature type="domain" description="Plastocyanin-like" evidence="9">
    <location>
        <begin position="256"/>
        <end position="410"/>
    </location>
</feature>
<evidence type="ECO:0000256" key="1">
    <source>
        <dbReference type="ARBA" id="ARBA00010609"/>
    </source>
</evidence>
<keyword evidence="5" id="KW-0186">Copper</keyword>
<evidence type="ECO:0000313" key="13">
    <source>
        <dbReference type="Proteomes" id="UP000038010"/>
    </source>
</evidence>
<dbReference type="Proteomes" id="UP000038010">
    <property type="component" value="Unassembled WGS sequence"/>
</dbReference>
<comment type="similarity">
    <text evidence="1">Belongs to the multicopper oxidase family.</text>
</comment>
<dbReference type="OrthoDB" id="2121828at2759"/>
<evidence type="ECO:0000256" key="2">
    <source>
        <dbReference type="ARBA" id="ARBA00022723"/>
    </source>
</evidence>
<accession>A0A0N0NJL6</accession>
<keyword evidence="3" id="KW-0677">Repeat</keyword>
<dbReference type="VEuPathDB" id="FungiDB:AB675_3646"/>
<dbReference type="AlphaFoldDB" id="A0A0N0NJL6"/>
<keyword evidence="6" id="KW-0325">Glycoprotein</keyword>
<dbReference type="GO" id="GO:0005507">
    <property type="term" value="F:copper ion binding"/>
    <property type="evidence" value="ECO:0007669"/>
    <property type="project" value="InterPro"/>
</dbReference>
<keyword evidence="8" id="KW-0732">Signal</keyword>
<dbReference type="Pfam" id="PF07731">
    <property type="entry name" value="Cu-oxidase_2"/>
    <property type="match status" value="1"/>
</dbReference>
<dbReference type="PANTHER" id="PTHR11709:SF145">
    <property type="entry name" value="LCC1"/>
    <property type="match status" value="1"/>
</dbReference>
<feature type="region of interest" description="Disordered" evidence="7">
    <location>
        <begin position="86"/>
        <end position="115"/>
    </location>
</feature>
<gene>
    <name evidence="12" type="ORF">AB675_3646</name>
</gene>
<evidence type="ECO:0000256" key="4">
    <source>
        <dbReference type="ARBA" id="ARBA00023002"/>
    </source>
</evidence>
<dbReference type="InterPro" id="IPR011706">
    <property type="entry name" value="Cu-oxidase_C"/>
</dbReference>
<dbReference type="SMR" id="A0A0N0NJL6"/>
<feature type="domain" description="Plastocyanin-like" evidence="11">
    <location>
        <begin position="134"/>
        <end position="246"/>
    </location>
</feature>
<evidence type="ECO:0000259" key="11">
    <source>
        <dbReference type="Pfam" id="PF07732"/>
    </source>
</evidence>
<dbReference type="Gene3D" id="2.60.40.420">
    <property type="entry name" value="Cupredoxins - blue copper proteins"/>
    <property type="match status" value="3"/>
</dbReference>
<dbReference type="InterPro" id="IPR002355">
    <property type="entry name" value="Cu_oxidase_Cu_BS"/>
</dbReference>
<feature type="domain" description="Plastocyanin-like" evidence="10">
    <location>
        <begin position="513"/>
        <end position="615"/>
    </location>
</feature>
<reference evidence="12 13" key="1">
    <citation type="submission" date="2015-06" db="EMBL/GenBank/DDBJ databases">
        <title>Draft genome of the ant-associated black yeast Phialophora attae CBS 131958.</title>
        <authorList>
            <person name="Moreno L.F."/>
            <person name="Stielow B.J."/>
            <person name="de Hoog S."/>
            <person name="Vicente V.A."/>
            <person name="Weiss V.A."/>
            <person name="de Vries M."/>
            <person name="Cruz L.M."/>
            <person name="Souza E.M."/>
        </authorList>
    </citation>
    <scope>NUCLEOTIDE SEQUENCE [LARGE SCALE GENOMIC DNA]</scope>
    <source>
        <strain evidence="12 13">CBS 131958</strain>
    </source>
</reference>
<dbReference type="RefSeq" id="XP_017997074.1">
    <property type="nucleotide sequence ID" value="XM_018143715.1"/>
</dbReference>
<evidence type="ECO:0000313" key="12">
    <source>
        <dbReference type="EMBL" id="KPI37111.1"/>
    </source>
</evidence>